<reference evidence="9 10" key="1">
    <citation type="submission" date="2015-09" db="EMBL/GenBank/DDBJ databases">
        <authorList>
            <consortium name="Pathogen Informatics"/>
        </authorList>
    </citation>
    <scope>NUCLEOTIDE SEQUENCE [LARGE SCALE GENOMIC DNA]</scope>
    <source>
        <strain evidence="9 10">2789STDY5608625</strain>
    </source>
</reference>
<dbReference type="NCBIfam" id="NF006049">
    <property type="entry name" value="PRK08195.1"/>
    <property type="match status" value="1"/>
</dbReference>
<feature type="binding site" evidence="6">
    <location>
        <position position="195"/>
    </location>
    <ligand>
        <name>Mn(2+)</name>
        <dbReference type="ChEBI" id="CHEBI:29035"/>
    </ligand>
</feature>
<dbReference type="Proteomes" id="UP000044098">
    <property type="component" value="Unassembled WGS sequence"/>
</dbReference>
<dbReference type="InterPro" id="IPR012425">
    <property type="entry name" value="DmpG_comm"/>
</dbReference>
<dbReference type="SUPFAM" id="SSF51569">
    <property type="entry name" value="Aldolase"/>
    <property type="match status" value="1"/>
</dbReference>
<keyword evidence="4 6" id="KW-0464">Manganese</keyword>
<dbReference type="GO" id="GO:0003852">
    <property type="term" value="F:2-isopropylmalate synthase activity"/>
    <property type="evidence" value="ECO:0007669"/>
    <property type="project" value="TreeGrafter"/>
</dbReference>
<feature type="binding site" evidence="6">
    <location>
        <position position="193"/>
    </location>
    <ligand>
        <name>Mn(2+)</name>
        <dbReference type="ChEBI" id="CHEBI:29035"/>
    </ligand>
</feature>
<dbReference type="InterPro" id="IPR000891">
    <property type="entry name" value="PYR_CT"/>
</dbReference>
<evidence type="ECO:0000256" key="7">
    <source>
        <dbReference type="NCBIfam" id="TIGR03217"/>
    </source>
</evidence>
<dbReference type="InterPro" id="IPR035685">
    <property type="entry name" value="DRE_TIM_HOA"/>
</dbReference>
<evidence type="ECO:0000256" key="4">
    <source>
        <dbReference type="ARBA" id="ARBA00023211"/>
    </source>
</evidence>
<evidence type="ECO:0000256" key="6">
    <source>
        <dbReference type="HAMAP-Rule" id="MF_01656"/>
    </source>
</evidence>
<dbReference type="CDD" id="cd07943">
    <property type="entry name" value="DRE_TIM_HOA"/>
    <property type="match status" value="1"/>
</dbReference>
<dbReference type="Gene3D" id="1.10.8.60">
    <property type="match status" value="1"/>
</dbReference>
<proteinExistence type="inferred from homology"/>
<dbReference type="SUPFAM" id="SSF89000">
    <property type="entry name" value="post-HMGL domain-like"/>
    <property type="match status" value="1"/>
</dbReference>
<dbReference type="Gene3D" id="3.20.20.70">
    <property type="entry name" value="Aldolase class I"/>
    <property type="match status" value="1"/>
</dbReference>
<dbReference type="GO" id="GO:0030145">
    <property type="term" value="F:manganese ion binding"/>
    <property type="evidence" value="ECO:0007669"/>
    <property type="project" value="UniProtKB-UniRule"/>
</dbReference>
<evidence type="ECO:0000256" key="3">
    <source>
        <dbReference type="ARBA" id="ARBA00022797"/>
    </source>
</evidence>
<dbReference type="PROSITE" id="PS50991">
    <property type="entry name" value="PYR_CT"/>
    <property type="match status" value="1"/>
</dbReference>
<evidence type="ECO:0000256" key="1">
    <source>
        <dbReference type="ARBA" id="ARBA00008944"/>
    </source>
</evidence>
<sequence>MTKITFVDVTLRDGNHTYRHQFTPQIVSATAVALDKAGVDIIEVGHGDGLGGSCLHVGRAAASDKELLEAACRSVKRARIAILMLPGFGLFRDLEMAAEIGVSVARIASHCTESDVTEQHLRRAKDLGMFAAGYLISAGMATPEKLAEEASKLESYGADYINLAESQGHLVPSEVAARIRAVRKAVKVPIGFHPHNNLGLAIGNILAALDEGATYVDGSLKGFGGGAGNAQTEVAIAALRRAGYELNSDIFGIMDAADVFSREVAPQPMPVIDNDSILMGYANVYGGYVHPIKHAAERYGCDARELVVRLGKRKVVAAQEDVVIEEAQKLASERSIAVADMS</sequence>
<keyword evidence="3 6" id="KW-0058">Aromatic hydrocarbons catabolism</keyword>
<evidence type="ECO:0000313" key="9">
    <source>
        <dbReference type="EMBL" id="CUJ69007.1"/>
    </source>
</evidence>
<dbReference type="GO" id="GO:0009098">
    <property type="term" value="P:L-leucine biosynthetic process"/>
    <property type="evidence" value="ECO:0007669"/>
    <property type="project" value="TreeGrafter"/>
</dbReference>
<dbReference type="GO" id="GO:0008701">
    <property type="term" value="F:4-hydroxy-2-oxovalerate aldolase activity"/>
    <property type="evidence" value="ECO:0007669"/>
    <property type="project" value="UniProtKB-UniRule"/>
</dbReference>
<keyword evidence="5 6" id="KW-0456">Lyase</keyword>
<comment type="catalytic activity">
    <reaction evidence="6">
        <text>(S)-4-hydroxy-2-oxopentanoate = acetaldehyde + pyruvate</text>
        <dbReference type="Rhea" id="RHEA:22624"/>
        <dbReference type="ChEBI" id="CHEBI:15343"/>
        <dbReference type="ChEBI" id="CHEBI:15361"/>
        <dbReference type="ChEBI" id="CHEBI:73143"/>
        <dbReference type="EC" id="4.1.3.39"/>
    </reaction>
</comment>
<feature type="site" description="Transition state stabilizer" evidence="6">
    <location>
        <position position="12"/>
    </location>
</feature>
<comment type="caution">
    <text evidence="9">The sequence shown here is derived from an EMBL/GenBank/DDBJ whole genome shotgun (WGS) entry which is preliminary data.</text>
</comment>
<dbReference type="NCBIfam" id="TIGR03217">
    <property type="entry name" value="4OH_2_O_val_ald"/>
    <property type="match status" value="1"/>
</dbReference>
<feature type="binding site" evidence="6">
    <location>
        <position position="13"/>
    </location>
    <ligand>
        <name>Mn(2+)</name>
        <dbReference type="ChEBI" id="CHEBI:29035"/>
    </ligand>
</feature>
<keyword evidence="2 6" id="KW-0479">Metal-binding</keyword>
<dbReference type="Pfam" id="PF00682">
    <property type="entry name" value="HMGL-like"/>
    <property type="match status" value="1"/>
</dbReference>
<dbReference type="EMBL" id="CYTK01000011">
    <property type="protein sequence ID" value="CUJ69007.1"/>
    <property type="molecule type" value="Genomic_DNA"/>
</dbReference>
<feature type="binding site" evidence="6">
    <location>
        <begin position="12"/>
        <end position="13"/>
    </location>
    <ligand>
        <name>substrate</name>
    </ligand>
</feature>
<accession>A0AAD2J4I7</accession>
<comment type="similarity">
    <text evidence="1 6">Belongs to the 4-hydroxy-2-oxovalerate aldolase family.</text>
</comment>
<dbReference type="InterPro" id="IPR050073">
    <property type="entry name" value="2-IPM_HCS-like"/>
</dbReference>
<dbReference type="EC" id="4.1.3.39" evidence="6 7"/>
<dbReference type="PANTHER" id="PTHR10277:SF9">
    <property type="entry name" value="2-ISOPROPYLMALATE SYNTHASE 1, CHLOROPLASTIC-RELATED"/>
    <property type="match status" value="1"/>
</dbReference>
<evidence type="ECO:0000256" key="5">
    <source>
        <dbReference type="ARBA" id="ARBA00023239"/>
    </source>
</evidence>
<evidence type="ECO:0000259" key="8">
    <source>
        <dbReference type="PROSITE" id="PS50991"/>
    </source>
</evidence>
<evidence type="ECO:0000256" key="2">
    <source>
        <dbReference type="ARBA" id="ARBA00022723"/>
    </source>
</evidence>
<feature type="binding site" evidence="6">
    <location>
        <position position="193"/>
    </location>
    <ligand>
        <name>substrate</name>
    </ligand>
</feature>
<name>A0AAD2J4I7_ACHAE</name>
<dbReference type="InterPro" id="IPR013785">
    <property type="entry name" value="Aldolase_TIM"/>
</dbReference>
<feature type="binding site" evidence="6">
    <location>
        <position position="285"/>
    </location>
    <ligand>
        <name>substrate</name>
    </ligand>
</feature>
<dbReference type="RefSeq" id="WP_054457893.1">
    <property type="nucleotide sequence ID" value="NZ_CYTK01000011.1"/>
</dbReference>
<dbReference type="Pfam" id="PF07836">
    <property type="entry name" value="DmpG_comm"/>
    <property type="match status" value="1"/>
</dbReference>
<dbReference type="PANTHER" id="PTHR10277">
    <property type="entry name" value="HOMOCITRATE SYNTHASE-RELATED"/>
    <property type="match status" value="1"/>
</dbReference>
<feature type="domain" description="Pyruvate carboxyltransferase" evidence="8">
    <location>
        <begin position="4"/>
        <end position="254"/>
    </location>
</feature>
<organism evidence="9 10">
    <name type="scientific">Achromobacter aegrifaciens</name>
    <dbReference type="NCBI Taxonomy" id="1287736"/>
    <lineage>
        <taxon>Bacteria</taxon>
        <taxon>Pseudomonadati</taxon>
        <taxon>Pseudomonadota</taxon>
        <taxon>Betaproteobacteria</taxon>
        <taxon>Burkholderiales</taxon>
        <taxon>Alcaligenaceae</taxon>
        <taxon>Achromobacter</taxon>
    </lineage>
</organism>
<gene>
    <name evidence="9" type="primary">bphI</name>
    <name evidence="9" type="ORF">ERS370000_05295</name>
</gene>
<feature type="active site" description="Proton acceptor" evidence="6">
    <location>
        <position position="16"/>
    </location>
</feature>
<evidence type="ECO:0000313" key="10">
    <source>
        <dbReference type="Proteomes" id="UP000044098"/>
    </source>
</evidence>
<dbReference type="InterPro" id="IPR017629">
    <property type="entry name" value="4OH_2_O-val_aldolase"/>
</dbReference>
<dbReference type="AlphaFoldDB" id="A0AAD2J4I7"/>
<protein>
    <recommendedName>
        <fullName evidence="6 7">4-hydroxy-2-oxovalerate aldolase</fullName>
        <shortName evidence="6">HOA</shortName>
        <ecNumber evidence="6 7">4.1.3.39</ecNumber>
    </recommendedName>
    <alternativeName>
        <fullName evidence="6">4-hydroxy-2-keto-pentanoic acid aldolase</fullName>
    </alternativeName>
    <alternativeName>
        <fullName evidence="6">4-hydroxy-2-oxopentanoate aldolase</fullName>
    </alternativeName>
</protein>
<feature type="binding site" evidence="6">
    <location>
        <position position="166"/>
    </location>
    <ligand>
        <name>substrate</name>
    </ligand>
</feature>
<dbReference type="HAMAP" id="MF_01656">
    <property type="entry name" value="HOA"/>
    <property type="match status" value="1"/>
</dbReference>